<evidence type="ECO:0008006" key="3">
    <source>
        <dbReference type="Google" id="ProtNLM"/>
    </source>
</evidence>
<name>A0A5C2SNX1_9APHY</name>
<dbReference type="OrthoDB" id="2751906at2759"/>
<dbReference type="EMBL" id="ML122253">
    <property type="protein sequence ID" value="RPD64998.1"/>
    <property type="molecule type" value="Genomic_DNA"/>
</dbReference>
<keyword evidence="2" id="KW-1185">Reference proteome</keyword>
<evidence type="ECO:0000313" key="1">
    <source>
        <dbReference type="EMBL" id="RPD64998.1"/>
    </source>
</evidence>
<dbReference type="AlphaFoldDB" id="A0A5C2SNX1"/>
<dbReference type="STRING" id="1328759.A0A5C2SNX1"/>
<evidence type="ECO:0000313" key="2">
    <source>
        <dbReference type="Proteomes" id="UP000313359"/>
    </source>
</evidence>
<proteinExistence type="predicted"/>
<accession>A0A5C2SNX1</accession>
<protein>
    <recommendedName>
        <fullName evidence="3">Protein kinase domain-containing protein</fullName>
    </recommendedName>
</protein>
<gene>
    <name evidence="1" type="ORF">L227DRAFT_275058</name>
</gene>
<sequence length="260" mass="28770">MAAQRTTHRHGLEVSFGTVKQYTFLAASPRYSWTEVTVVDESTPSVTLDGVPLVSNYEGAHCIYRGYMEQFECKDGKRLVALREVALKWVVGAERVAGAKREAGLYDKELRPLQGSVVPRFYGCFTSIIGDVEVACIVLEWCAGSPIKDTFELNRQRMIAGLALHKEGVMHNKVLDPMHYIAVNDGTLRMVGFSSAKTHQCAGTTILSRDVNGDQKPSKGCSELAALESRFGVDSDQLGTEVRLANKIFPAFDAGFFYRY</sequence>
<reference evidence="1" key="1">
    <citation type="journal article" date="2018" name="Genome Biol. Evol.">
        <title>Genomics and development of Lentinus tigrinus, a white-rot wood-decaying mushroom with dimorphic fruiting bodies.</title>
        <authorList>
            <person name="Wu B."/>
            <person name="Xu Z."/>
            <person name="Knudson A."/>
            <person name="Carlson A."/>
            <person name="Chen N."/>
            <person name="Kovaka S."/>
            <person name="LaButti K."/>
            <person name="Lipzen A."/>
            <person name="Pennachio C."/>
            <person name="Riley R."/>
            <person name="Schakwitz W."/>
            <person name="Umezawa K."/>
            <person name="Ohm R.A."/>
            <person name="Grigoriev I.V."/>
            <person name="Nagy L.G."/>
            <person name="Gibbons J."/>
            <person name="Hibbett D."/>
        </authorList>
    </citation>
    <scope>NUCLEOTIDE SEQUENCE [LARGE SCALE GENOMIC DNA]</scope>
    <source>
        <strain evidence="1">ALCF2SS1-6</strain>
    </source>
</reference>
<dbReference type="Proteomes" id="UP000313359">
    <property type="component" value="Unassembled WGS sequence"/>
</dbReference>
<organism evidence="1 2">
    <name type="scientific">Lentinus tigrinus ALCF2SS1-6</name>
    <dbReference type="NCBI Taxonomy" id="1328759"/>
    <lineage>
        <taxon>Eukaryota</taxon>
        <taxon>Fungi</taxon>
        <taxon>Dikarya</taxon>
        <taxon>Basidiomycota</taxon>
        <taxon>Agaricomycotina</taxon>
        <taxon>Agaricomycetes</taxon>
        <taxon>Polyporales</taxon>
        <taxon>Polyporaceae</taxon>
        <taxon>Lentinus</taxon>
    </lineage>
</organism>